<dbReference type="SUPFAM" id="SSF52540">
    <property type="entry name" value="P-loop containing nucleoside triphosphate hydrolases"/>
    <property type="match status" value="1"/>
</dbReference>
<evidence type="ECO:0000256" key="1">
    <source>
        <dbReference type="ARBA" id="ARBA00006354"/>
    </source>
</evidence>
<organism evidence="3 4">
    <name type="scientific">Desulforudis audaxviator (strain MP104C)</name>
    <dbReference type="NCBI Taxonomy" id="477974"/>
    <lineage>
        <taxon>Bacteria</taxon>
        <taxon>Bacillati</taxon>
        <taxon>Bacillota</taxon>
        <taxon>Clostridia</taxon>
        <taxon>Thermoanaerobacterales</taxon>
        <taxon>Candidatus Desulforudaceae</taxon>
        <taxon>Candidatus Desulforudis</taxon>
    </lineage>
</organism>
<dbReference type="HOGENOM" id="CLU_026145_1_1_9"/>
<dbReference type="InterPro" id="IPR000523">
    <property type="entry name" value="Mg_chelatse_chII-like_cat_dom"/>
</dbReference>
<dbReference type="Gene3D" id="3.40.50.300">
    <property type="entry name" value="P-loop containing nucleotide triphosphate hydrolases"/>
    <property type="match status" value="1"/>
</dbReference>
<dbReference type="PANTHER" id="PTHR32039">
    <property type="entry name" value="MAGNESIUM-CHELATASE SUBUNIT CHLI"/>
    <property type="match status" value="1"/>
</dbReference>
<dbReference type="SUPFAM" id="SSF54211">
    <property type="entry name" value="Ribosomal protein S5 domain 2-like"/>
    <property type="match status" value="1"/>
</dbReference>
<dbReference type="eggNOG" id="COG0606">
    <property type="taxonomic scope" value="Bacteria"/>
</dbReference>
<dbReference type="InterPro" id="IPR045006">
    <property type="entry name" value="CHLI-like"/>
</dbReference>
<reference evidence="4" key="1">
    <citation type="submission" date="2007-10" db="EMBL/GenBank/DDBJ databases">
        <title>Complete sequence of chromosome of Desulforudis audaxviator MP104C.</title>
        <authorList>
            <person name="Copeland A."/>
            <person name="Lucas S."/>
            <person name="Lapidus A."/>
            <person name="Barry K."/>
            <person name="Glavina del Rio T."/>
            <person name="Dalin E."/>
            <person name="Tice H."/>
            <person name="Bruce D."/>
            <person name="Pitluck S."/>
            <person name="Lowry S.R."/>
            <person name="Larimer F."/>
            <person name="Land M.L."/>
            <person name="Hauser L."/>
            <person name="Kyrpides N."/>
            <person name="Ivanova N.N."/>
            <person name="Richardson P."/>
        </authorList>
    </citation>
    <scope>NUCLEOTIDE SEQUENCE [LARGE SCALE GENOMIC DNA]</scope>
    <source>
        <strain evidence="4">MP104C</strain>
    </source>
</reference>
<feature type="domain" description="AAA+ ATPase" evidence="2">
    <location>
        <begin position="218"/>
        <end position="401"/>
    </location>
</feature>
<dbReference type="SMART" id="SM00382">
    <property type="entry name" value="AAA"/>
    <property type="match status" value="1"/>
</dbReference>
<dbReference type="KEGG" id="dau:Daud_0820"/>
<reference evidence="3 4" key="2">
    <citation type="journal article" date="2008" name="Science">
        <title>Environmental genomics reveals a single-species ecosystem deep within Earth.</title>
        <authorList>
            <person name="Chivian D."/>
            <person name="Brodie E.L."/>
            <person name="Alm E.J."/>
            <person name="Culley D.E."/>
            <person name="Dehal P.S."/>
            <person name="Desantis T.Z."/>
            <person name="Gihring T.M."/>
            <person name="Lapidus A."/>
            <person name="Lin L.H."/>
            <person name="Lowry S.R."/>
            <person name="Moser D.P."/>
            <person name="Richardson P.M."/>
            <person name="Southam G."/>
            <person name="Wanger G."/>
            <person name="Pratt L.M."/>
            <person name="Andersen G.L."/>
            <person name="Hazen T.C."/>
            <person name="Brockman F.J."/>
            <person name="Arkin A.P."/>
            <person name="Onstott T.C."/>
        </authorList>
    </citation>
    <scope>NUCLEOTIDE SEQUENCE [LARGE SCALE GENOMIC DNA]</scope>
    <source>
        <strain evidence="3 4">MP104C</strain>
    </source>
</reference>
<dbReference type="STRING" id="477974.Daud_0820"/>
<keyword evidence="4" id="KW-1185">Reference proteome</keyword>
<dbReference type="Pfam" id="PF01078">
    <property type="entry name" value="Mg_chelatase"/>
    <property type="match status" value="1"/>
</dbReference>
<gene>
    <name evidence="3" type="ordered locus">Daud_0820</name>
</gene>
<sequence length="514" mass="56256">MRSSENSISARRFTAGGWRSSGRLAARKKWTISPTIEIVGLPGGAVRESKDRVRAAIRNAGYEFPPRKITVNLAPADLRKEGPAYDLPIALGVLVGSEQVPAGLDAGFVFLGELSLDGSIRGVHGVLPAVLAAVNAGFRRLIVPEANAGEAALVDKAEVFPVRDIGQVLRFLAGEEEIAPFQVNLEALLKVPPDRHPDFAEVKGQPTAKRALEVAAAGGHNVLMLGSPGSGKTMLARCLPGILPDMDFAEALEVTMLYSLSGLLEPGEVLITRRPFRAPHHTTSPVAMVGGGRTPRPGEISLAHQGVLFLDEFPEFKREALEALRQPLEDGAITVSRVAGSCSFPARIMLVAAMNPCPCGFFGDTRKECACTPHQIQRYIGRISGPLLDRMDIQLEIPRLEFQELTAETGVAESPRIRERVEAAREIQRARFSGPARCNARMTVRELRRHCRLTREARELFGQAFRMLELSARAHDRILRVARTIADLDGAETIDSRHIGEAVQYRSLDRKYWR</sequence>
<dbReference type="GO" id="GO:0005524">
    <property type="term" value="F:ATP binding"/>
    <property type="evidence" value="ECO:0007669"/>
    <property type="project" value="InterPro"/>
</dbReference>
<dbReference type="NCBIfam" id="TIGR00368">
    <property type="entry name" value="YifB family Mg chelatase-like AAA ATPase"/>
    <property type="match status" value="1"/>
</dbReference>
<dbReference type="InterPro" id="IPR014721">
    <property type="entry name" value="Ribsml_uS5_D2-typ_fold_subgr"/>
</dbReference>
<proteinExistence type="inferred from homology"/>
<evidence type="ECO:0000313" key="3">
    <source>
        <dbReference type="EMBL" id="ACA59335.1"/>
    </source>
</evidence>
<dbReference type="PANTHER" id="PTHR32039:SF7">
    <property type="entry name" value="COMPETENCE PROTEIN COMM"/>
    <property type="match status" value="1"/>
</dbReference>
<dbReference type="EMBL" id="CP000860">
    <property type="protein sequence ID" value="ACA59335.1"/>
    <property type="molecule type" value="Genomic_DNA"/>
</dbReference>
<dbReference type="InterPro" id="IPR025158">
    <property type="entry name" value="Mg_chelat-rel_C"/>
</dbReference>
<dbReference type="Pfam" id="PF13335">
    <property type="entry name" value="Mg_chelatase_C"/>
    <property type="match status" value="1"/>
</dbReference>
<name>B1I2W8_DESAP</name>
<protein>
    <submittedName>
        <fullName evidence="3">Mg chelatase, subunit ChlI</fullName>
    </submittedName>
</protein>
<dbReference type="InterPro" id="IPR003593">
    <property type="entry name" value="AAA+_ATPase"/>
</dbReference>
<comment type="similarity">
    <text evidence="1">Belongs to the Mg-chelatase subunits D/I family. ComM subfamily.</text>
</comment>
<accession>B1I2W8</accession>
<dbReference type="AlphaFoldDB" id="B1I2W8"/>
<dbReference type="InterPro" id="IPR027417">
    <property type="entry name" value="P-loop_NTPase"/>
</dbReference>
<evidence type="ECO:0000313" key="4">
    <source>
        <dbReference type="Proteomes" id="UP000008544"/>
    </source>
</evidence>
<dbReference type="Proteomes" id="UP000008544">
    <property type="component" value="Chromosome"/>
</dbReference>
<dbReference type="Pfam" id="PF13541">
    <property type="entry name" value="ChlI"/>
    <property type="match status" value="1"/>
</dbReference>
<dbReference type="InterPro" id="IPR004482">
    <property type="entry name" value="Mg_chelat-rel"/>
</dbReference>
<evidence type="ECO:0000259" key="2">
    <source>
        <dbReference type="SMART" id="SM00382"/>
    </source>
</evidence>
<dbReference type="Gene3D" id="3.30.230.10">
    <property type="match status" value="1"/>
</dbReference>
<dbReference type="InterPro" id="IPR020568">
    <property type="entry name" value="Ribosomal_Su5_D2-typ_SF"/>
</dbReference>